<keyword evidence="2" id="KW-1185">Reference proteome</keyword>
<protein>
    <submittedName>
        <fullName evidence="1">Uncharacterized protein</fullName>
    </submittedName>
</protein>
<feature type="non-terminal residue" evidence="1">
    <location>
        <position position="1"/>
    </location>
</feature>
<evidence type="ECO:0000313" key="1">
    <source>
        <dbReference type="EMBL" id="EJF76670.1"/>
    </source>
</evidence>
<sequence length="44" mass="4853">GGMCVRGRVREGACGGIFVRFGWGYEIYDKEPGWVGSGWVEKSL</sequence>
<dbReference type="PATRIC" id="fig|1094552.3.peg.856"/>
<accession>J1IZD2</accession>
<name>J1IZD2_9HYPH</name>
<dbReference type="HOGENOM" id="CLU_3225969_0_0_5"/>
<organism evidence="1 2">
    <name type="scientific">Bartonella birtlesii LL-WM9</name>
    <dbReference type="NCBI Taxonomy" id="1094552"/>
    <lineage>
        <taxon>Bacteria</taxon>
        <taxon>Pseudomonadati</taxon>
        <taxon>Pseudomonadota</taxon>
        <taxon>Alphaproteobacteria</taxon>
        <taxon>Hyphomicrobiales</taxon>
        <taxon>Bartonellaceae</taxon>
        <taxon>Bartonella</taxon>
    </lineage>
</organism>
<gene>
    <name evidence="1" type="ORF">ME7_00806</name>
</gene>
<evidence type="ECO:0000313" key="2">
    <source>
        <dbReference type="Proteomes" id="UP000008748"/>
    </source>
</evidence>
<dbReference type="EMBL" id="AIMC01000013">
    <property type="protein sequence ID" value="EJF76670.1"/>
    <property type="molecule type" value="Genomic_DNA"/>
</dbReference>
<dbReference type="Proteomes" id="UP000008748">
    <property type="component" value="Unassembled WGS sequence"/>
</dbReference>
<reference evidence="1 2" key="1">
    <citation type="submission" date="2012-03" db="EMBL/GenBank/DDBJ databases">
        <title>The Genome Sequence of Bartonella birtlesii LL-WM9.</title>
        <authorList>
            <consortium name="The Broad Institute Genome Sequencing Platform"/>
            <consortium name="The Broad Institute Genome Sequencing Center for Infectious Disease"/>
            <person name="Feldgarden M."/>
            <person name="Kirby J."/>
            <person name="Kosoy M."/>
            <person name="Birtles R."/>
            <person name="Probert W.S."/>
            <person name="Chiaraviglio L."/>
            <person name="Young S.K."/>
            <person name="Zeng Q."/>
            <person name="Gargeya S."/>
            <person name="Fitzgerald M."/>
            <person name="Haas B."/>
            <person name="Abouelleil A."/>
            <person name="Alvarado L."/>
            <person name="Arachchi H.M."/>
            <person name="Berlin A."/>
            <person name="Chapman S.B."/>
            <person name="Gearin G."/>
            <person name="Goldberg J."/>
            <person name="Griggs A."/>
            <person name="Gujja S."/>
            <person name="Hansen M."/>
            <person name="Heiman D."/>
            <person name="Howarth C."/>
            <person name="Larimer J."/>
            <person name="Lui A."/>
            <person name="MacDonald P.J.P."/>
            <person name="McCowen C."/>
            <person name="Montmayeur A."/>
            <person name="Murphy C."/>
            <person name="Neiman D."/>
            <person name="Pearson M."/>
            <person name="Priest M."/>
            <person name="Roberts A."/>
            <person name="Saif S."/>
            <person name="Shea T."/>
            <person name="Sisk P."/>
            <person name="Stolte C."/>
            <person name="Sykes S."/>
            <person name="Wortman J."/>
            <person name="Nusbaum C."/>
            <person name="Birren B."/>
        </authorList>
    </citation>
    <scope>NUCLEOTIDE SEQUENCE [LARGE SCALE GENOMIC DNA]</scope>
    <source>
        <strain evidence="1 2">LL-WM9</strain>
    </source>
</reference>
<proteinExistence type="predicted"/>
<comment type="caution">
    <text evidence="1">The sequence shown here is derived from an EMBL/GenBank/DDBJ whole genome shotgun (WGS) entry which is preliminary data.</text>
</comment>
<dbReference type="AlphaFoldDB" id="J1IZD2"/>